<dbReference type="InterPro" id="IPR023753">
    <property type="entry name" value="FAD/NAD-binding_dom"/>
</dbReference>
<dbReference type="EMBL" id="SCWC02000001">
    <property type="protein sequence ID" value="KAA1042576.1"/>
    <property type="molecule type" value="Genomic_DNA"/>
</dbReference>
<evidence type="ECO:0000313" key="9">
    <source>
        <dbReference type="EMBL" id="KAA1042576.1"/>
    </source>
</evidence>
<dbReference type="PRINTS" id="PR00411">
    <property type="entry name" value="PNDRDTASEI"/>
</dbReference>
<dbReference type="Gene3D" id="3.30.390.30">
    <property type="match status" value="1"/>
</dbReference>
<dbReference type="EC" id="1.8.1.14" evidence="9"/>
<dbReference type="InterPro" id="IPR004099">
    <property type="entry name" value="Pyr_nucl-diS_OxRdtase_dimer"/>
</dbReference>
<sequence length="437" mass="48545">MKIIVVGAVAGGATSASQIRRTLPDADIVIYEKDRDMSFANCGLPYYLGKVFAERERLLQATPESFQQHKQITVNTDHEVTAIDTAGQFITVVNHTTGESFLDHYDALILSPGCRPLRMTATKHSDFVFPLRNLEDTDAIDQYIDTNDVQKALIIGAGYIGIEMVENFKCRGLDVTLTNRSEHIMTAMDQQFIPLLKNIITEQQVGLLLDDEVVALEGHDVIFKSGHRESFDIVIEAIGITPNTEFIAHSGIELNDKGYIKVNEYFETTADNVYALGDAIETFYRHTGTTTTVALAWGAHRGANLIAGNLSGHKERFKGLLATNIVRFFDHTIASVGISESELAAYDYEHISYEQKNHASYLPDARVTCISIYYRKDNRQLLRACIVGQEGVDKRIDIIAAAMGFGATVDDFKDIEIAYAPPYSSPKDIVNMIGYRA</sequence>
<proteinExistence type="inferred from homology"/>
<keyword evidence="5 9" id="KW-0560">Oxidoreductase</keyword>
<evidence type="ECO:0000256" key="1">
    <source>
        <dbReference type="ARBA" id="ARBA00001974"/>
    </source>
</evidence>
<evidence type="ECO:0000256" key="2">
    <source>
        <dbReference type="ARBA" id="ARBA00009130"/>
    </source>
</evidence>
<organism evidence="9 10">
    <name type="scientific">Macrococcus equipercicus</name>
    <dbReference type="NCBI Taxonomy" id="69967"/>
    <lineage>
        <taxon>Bacteria</taxon>
        <taxon>Bacillati</taxon>
        <taxon>Bacillota</taxon>
        <taxon>Bacilli</taxon>
        <taxon>Bacillales</taxon>
        <taxon>Staphylococcaceae</taxon>
        <taxon>Macrococcus</taxon>
    </lineage>
</organism>
<dbReference type="Proteomes" id="UP000295735">
    <property type="component" value="Unassembled WGS sequence"/>
</dbReference>
<dbReference type="Gene3D" id="3.50.50.60">
    <property type="entry name" value="FAD/NAD(P)-binding domain"/>
    <property type="match status" value="2"/>
</dbReference>
<dbReference type="PANTHER" id="PTHR43429:SF1">
    <property type="entry name" value="NAD(P)H SULFUR OXIDOREDUCTASE (COA-DEPENDENT)"/>
    <property type="match status" value="1"/>
</dbReference>
<dbReference type="InterPro" id="IPR016156">
    <property type="entry name" value="FAD/NAD-linked_Rdtase_dimer_sf"/>
</dbReference>
<reference evidence="9 10" key="1">
    <citation type="submission" date="2019-09" db="EMBL/GenBank/DDBJ databases">
        <authorList>
            <person name="Mazhar S."/>
            <person name="Altermann E."/>
            <person name="Hill C."/>
            <person name="Mcauliffe O."/>
        </authorList>
    </citation>
    <scope>NUCLEOTIDE SEQUENCE [LARGE SCALE GENOMIC DNA]</scope>
    <source>
        <strain evidence="9 10">ATCC 51831</strain>
    </source>
</reference>
<comment type="cofactor">
    <cofactor evidence="1">
        <name>FAD</name>
        <dbReference type="ChEBI" id="CHEBI:57692"/>
    </cofactor>
</comment>
<dbReference type="InterPro" id="IPR036188">
    <property type="entry name" value="FAD/NAD-bd_sf"/>
</dbReference>
<evidence type="ECO:0000259" key="7">
    <source>
        <dbReference type="Pfam" id="PF02852"/>
    </source>
</evidence>
<dbReference type="PANTHER" id="PTHR43429">
    <property type="entry name" value="PYRIDINE NUCLEOTIDE-DISULFIDE OXIDOREDUCTASE DOMAIN-CONTAINING"/>
    <property type="match status" value="1"/>
</dbReference>
<dbReference type="SUPFAM" id="SSF55424">
    <property type="entry name" value="FAD/NAD-linked reductases, dimerisation (C-terminal) domain"/>
    <property type="match status" value="1"/>
</dbReference>
<keyword evidence="10" id="KW-1185">Reference proteome</keyword>
<accession>A0ABQ6RBL3</accession>
<keyword evidence="4" id="KW-0274">FAD</keyword>
<comment type="similarity">
    <text evidence="2">Belongs to the class-III pyridine nucleotide-disulfide oxidoreductase family.</text>
</comment>
<feature type="domain" description="FAD/NAD(P)-binding" evidence="8">
    <location>
        <begin position="1"/>
        <end position="288"/>
    </location>
</feature>
<evidence type="ECO:0000259" key="8">
    <source>
        <dbReference type="Pfam" id="PF07992"/>
    </source>
</evidence>
<dbReference type="InterPro" id="IPR050260">
    <property type="entry name" value="FAD-bd_OxRdtase"/>
</dbReference>
<dbReference type="NCBIfam" id="NF010037">
    <property type="entry name" value="PRK13512.1"/>
    <property type="match status" value="1"/>
</dbReference>
<dbReference type="SUPFAM" id="SSF51905">
    <property type="entry name" value="FAD/NAD(P)-binding domain"/>
    <property type="match status" value="1"/>
</dbReference>
<dbReference type="PRINTS" id="PR00368">
    <property type="entry name" value="FADPNR"/>
</dbReference>
<dbReference type="Pfam" id="PF02852">
    <property type="entry name" value="Pyr_redox_dim"/>
    <property type="match status" value="1"/>
</dbReference>
<feature type="domain" description="Pyridine nucleotide-disulphide oxidoreductase dimerisation" evidence="7">
    <location>
        <begin position="326"/>
        <end position="424"/>
    </location>
</feature>
<comment type="caution">
    <text evidence="9">The sequence shown here is derived from an EMBL/GenBank/DDBJ whole genome shotgun (WGS) entry which is preliminary data.</text>
</comment>
<protein>
    <submittedName>
        <fullName evidence="9">CoA-disulfide reductase</fullName>
        <ecNumber evidence="9">1.8.1.14</ecNumber>
    </submittedName>
</protein>
<keyword evidence="6" id="KW-0676">Redox-active center</keyword>
<evidence type="ECO:0000256" key="3">
    <source>
        <dbReference type="ARBA" id="ARBA00022630"/>
    </source>
</evidence>
<dbReference type="Pfam" id="PF07992">
    <property type="entry name" value="Pyr_redox_2"/>
    <property type="match status" value="1"/>
</dbReference>
<evidence type="ECO:0000256" key="4">
    <source>
        <dbReference type="ARBA" id="ARBA00022827"/>
    </source>
</evidence>
<evidence type="ECO:0000256" key="6">
    <source>
        <dbReference type="ARBA" id="ARBA00023284"/>
    </source>
</evidence>
<keyword evidence="3" id="KW-0285">Flavoprotein</keyword>
<gene>
    <name evidence="9" type="ORF">ERX35_001460</name>
</gene>
<dbReference type="RefSeq" id="WP_149458127.1">
    <property type="nucleotide sequence ID" value="NZ_SCWC02000001.1"/>
</dbReference>
<evidence type="ECO:0000313" key="10">
    <source>
        <dbReference type="Proteomes" id="UP000295735"/>
    </source>
</evidence>
<name>A0ABQ6RBL3_9STAP</name>
<dbReference type="GO" id="GO:0050451">
    <property type="term" value="F:CoA-disulfide reductase (NADPH) activity"/>
    <property type="evidence" value="ECO:0007669"/>
    <property type="project" value="UniProtKB-EC"/>
</dbReference>
<evidence type="ECO:0000256" key="5">
    <source>
        <dbReference type="ARBA" id="ARBA00023002"/>
    </source>
</evidence>